<name>A0A8S5SJN2_9CAUD</name>
<proteinExistence type="predicted"/>
<evidence type="ECO:0000313" key="1">
    <source>
        <dbReference type="EMBL" id="DAF50770.1"/>
    </source>
</evidence>
<accession>A0A8S5SJN2</accession>
<reference evidence="1" key="1">
    <citation type="journal article" date="2021" name="Proc. Natl. Acad. Sci. U.S.A.">
        <title>A Catalog of Tens of Thousands of Viruses from Human Metagenomes Reveals Hidden Associations with Chronic Diseases.</title>
        <authorList>
            <person name="Tisza M.J."/>
            <person name="Buck C.B."/>
        </authorList>
    </citation>
    <scope>NUCLEOTIDE SEQUENCE</scope>
    <source>
        <strain evidence="1">Ct04y17</strain>
    </source>
</reference>
<protein>
    <submittedName>
        <fullName evidence="1">Uncharacterized protein</fullName>
    </submittedName>
</protein>
<organism evidence="1">
    <name type="scientific">Myoviridae sp. ct04y17</name>
    <dbReference type="NCBI Taxonomy" id="2827652"/>
    <lineage>
        <taxon>Viruses</taxon>
        <taxon>Duplodnaviria</taxon>
        <taxon>Heunggongvirae</taxon>
        <taxon>Uroviricota</taxon>
        <taxon>Caudoviricetes</taxon>
    </lineage>
</organism>
<sequence length="137" mass="15323">MGYFNPSTINTTLYNIVLDKKIADDVYKVQRPASVDDKVTSFIVVNNNTRIVSNTEGGPYGHFGKGETMATVTLFVRALPGNIYPSVMDALSEKMVELFPQKTVQLHFEIFNVLPPMFDGVGFYYMSVLLNVDISKD</sequence>
<dbReference type="EMBL" id="BK032600">
    <property type="protein sequence ID" value="DAF50770.1"/>
    <property type="molecule type" value="Genomic_DNA"/>
</dbReference>